<organism evidence="4 5">
    <name type="scientific">Pseudahrensia aquimaris</name>
    <dbReference type="NCBI Taxonomy" id="744461"/>
    <lineage>
        <taxon>Bacteria</taxon>
        <taxon>Pseudomonadati</taxon>
        <taxon>Pseudomonadota</taxon>
        <taxon>Alphaproteobacteria</taxon>
        <taxon>Hyphomicrobiales</taxon>
        <taxon>Ahrensiaceae</taxon>
        <taxon>Pseudahrensia</taxon>
    </lineage>
</organism>
<evidence type="ECO:0000313" key="5">
    <source>
        <dbReference type="Proteomes" id="UP001597101"/>
    </source>
</evidence>
<dbReference type="Gene3D" id="1.25.40.10">
    <property type="entry name" value="Tetratricopeptide repeat domain"/>
    <property type="match status" value="1"/>
</dbReference>
<dbReference type="InterPro" id="IPR011990">
    <property type="entry name" value="TPR-like_helical_dom_sf"/>
</dbReference>
<proteinExistence type="predicted"/>
<dbReference type="Gene3D" id="1.10.1740.10">
    <property type="match status" value="1"/>
</dbReference>
<feature type="domain" description="RNA polymerase sigma factor 70 region 4 type 2" evidence="2">
    <location>
        <begin position="117"/>
        <end position="167"/>
    </location>
</feature>
<dbReference type="InterPro" id="IPR013249">
    <property type="entry name" value="RNA_pol_sigma70_r4_t2"/>
</dbReference>
<dbReference type="EMBL" id="JBHTJV010000005">
    <property type="protein sequence ID" value="MFD0916362.1"/>
    <property type="molecule type" value="Genomic_DNA"/>
</dbReference>
<gene>
    <name evidence="4" type="ORF">ACFQ14_08090</name>
</gene>
<evidence type="ECO:0000259" key="1">
    <source>
        <dbReference type="Pfam" id="PF04542"/>
    </source>
</evidence>
<sequence>MLPPLKPSQSIERIVREEWGRILASLVKTLGGNFQLAEDALQDAVIVALDKWQTDGLPRSPAAWLITTAKRKALDRLRRDSNFASKQGEISYLLDLENEAHTKDEDHTIPDQRLEMIFTCCHPALDEKTSIALTLRTLGGLSTAEIASAFLDKPEAMAQRLVRARHKITKAGIPYQVPDTDALPERLTAVLRVLYLIFNEGYAAHSGDRVFRTDLSEEAIRLARIISTLMPKDTEIAGLLALMLLHDARRNARTQSDGTMIPLEHQNRNRWNRSAIKEGQAILHEAMAQKRIGPYQIQAAISALHNESPSWEQTDWPQIEALYTTLQAIEPSPVVQLNLAYSASHSRPLVQVLQLLDELETQLKTYQPFHAAKADILSRAGKTSEAIRSYEKAIALATNDRDAAFLRSKCDALVTRH</sequence>
<dbReference type="Pfam" id="PF20239">
    <property type="entry name" value="DUF6596"/>
    <property type="match status" value="1"/>
</dbReference>
<keyword evidence="5" id="KW-1185">Reference proteome</keyword>
<name>A0ABW3FJN3_9HYPH</name>
<reference evidence="5" key="1">
    <citation type="journal article" date="2019" name="Int. J. Syst. Evol. Microbiol.">
        <title>The Global Catalogue of Microorganisms (GCM) 10K type strain sequencing project: providing services to taxonomists for standard genome sequencing and annotation.</title>
        <authorList>
            <consortium name="The Broad Institute Genomics Platform"/>
            <consortium name="The Broad Institute Genome Sequencing Center for Infectious Disease"/>
            <person name="Wu L."/>
            <person name="Ma J."/>
        </authorList>
    </citation>
    <scope>NUCLEOTIDE SEQUENCE [LARGE SCALE GENOMIC DNA]</scope>
    <source>
        <strain evidence="5">CCUG 60023</strain>
    </source>
</reference>
<dbReference type="PANTHER" id="PTHR47756">
    <property type="entry name" value="BLL6612 PROTEIN-RELATED"/>
    <property type="match status" value="1"/>
</dbReference>
<dbReference type="InterPro" id="IPR007627">
    <property type="entry name" value="RNA_pol_sigma70_r2"/>
</dbReference>
<dbReference type="Proteomes" id="UP001597101">
    <property type="component" value="Unassembled WGS sequence"/>
</dbReference>
<dbReference type="Pfam" id="PF08281">
    <property type="entry name" value="Sigma70_r4_2"/>
    <property type="match status" value="1"/>
</dbReference>
<dbReference type="SUPFAM" id="SSF48452">
    <property type="entry name" value="TPR-like"/>
    <property type="match status" value="1"/>
</dbReference>
<dbReference type="Pfam" id="PF04542">
    <property type="entry name" value="Sigma70_r2"/>
    <property type="match status" value="1"/>
</dbReference>
<protein>
    <submittedName>
        <fullName evidence="4">RNA polymerase sigma factor</fullName>
    </submittedName>
</protein>
<dbReference type="SUPFAM" id="SSF88659">
    <property type="entry name" value="Sigma3 and sigma4 domains of RNA polymerase sigma factors"/>
    <property type="match status" value="1"/>
</dbReference>
<dbReference type="SUPFAM" id="SSF88946">
    <property type="entry name" value="Sigma2 domain of RNA polymerase sigma factors"/>
    <property type="match status" value="1"/>
</dbReference>
<dbReference type="RefSeq" id="WP_377212219.1">
    <property type="nucleotide sequence ID" value="NZ_JBHTJV010000005.1"/>
</dbReference>
<evidence type="ECO:0000259" key="2">
    <source>
        <dbReference type="Pfam" id="PF08281"/>
    </source>
</evidence>
<feature type="domain" description="RNA polymerase sigma-70 region 2" evidence="1">
    <location>
        <begin position="17"/>
        <end position="81"/>
    </location>
</feature>
<evidence type="ECO:0000259" key="3">
    <source>
        <dbReference type="Pfam" id="PF20239"/>
    </source>
</evidence>
<dbReference type="InterPro" id="IPR013324">
    <property type="entry name" value="RNA_pol_sigma_r3/r4-like"/>
</dbReference>
<feature type="domain" description="DUF6596" evidence="3">
    <location>
        <begin position="186"/>
        <end position="287"/>
    </location>
</feature>
<dbReference type="InterPro" id="IPR013325">
    <property type="entry name" value="RNA_pol_sigma_r2"/>
</dbReference>
<evidence type="ECO:0000313" key="4">
    <source>
        <dbReference type="EMBL" id="MFD0916362.1"/>
    </source>
</evidence>
<accession>A0ABW3FJN3</accession>
<dbReference type="InterPro" id="IPR046531">
    <property type="entry name" value="DUF6596"/>
</dbReference>
<comment type="caution">
    <text evidence="4">The sequence shown here is derived from an EMBL/GenBank/DDBJ whole genome shotgun (WGS) entry which is preliminary data.</text>
</comment>
<dbReference type="PANTHER" id="PTHR47756:SF2">
    <property type="entry name" value="BLL6612 PROTEIN"/>
    <property type="match status" value="1"/>
</dbReference>